<dbReference type="EMBL" id="CAJNON010000367">
    <property type="protein sequence ID" value="CAF1222956.1"/>
    <property type="molecule type" value="Genomic_DNA"/>
</dbReference>
<evidence type="ECO:0000313" key="4">
    <source>
        <dbReference type="EMBL" id="CAF1222956.1"/>
    </source>
</evidence>
<dbReference type="GO" id="GO:0006633">
    <property type="term" value="P:fatty acid biosynthetic process"/>
    <property type="evidence" value="ECO:0007669"/>
    <property type="project" value="TreeGrafter"/>
</dbReference>
<dbReference type="Proteomes" id="UP000663891">
    <property type="component" value="Unassembled WGS sequence"/>
</dbReference>
<dbReference type="PANTHER" id="PTHR43775:SF37">
    <property type="entry name" value="SI:DKEY-61P9.11"/>
    <property type="match status" value="1"/>
</dbReference>
<dbReference type="EMBL" id="CAJOAZ010002216">
    <property type="protein sequence ID" value="CAF3906627.1"/>
    <property type="molecule type" value="Genomic_DNA"/>
</dbReference>
<evidence type="ECO:0000259" key="3">
    <source>
        <dbReference type="SMART" id="SM00825"/>
    </source>
</evidence>
<dbReference type="InterPro" id="IPR020841">
    <property type="entry name" value="PKS_Beta-ketoAc_synthase_dom"/>
</dbReference>
<dbReference type="SMART" id="SM00825">
    <property type="entry name" value="PKS_KS"/>
    <property type="match status" value="1"/>
</dbReference>
<sequence length="399" mass="44511">MTSSNTLLEPKAVIDIACEFAVDIHSPNDLWYTLKESQDVGSATTIDRFDLKSFTAHILNMDNNGQLHQKLLRADAKPASIDPCHRLLILKFVDLLDGAGYSVGKMSDVACSSSGETLHMAVQCLRTNEAESFLQHSFIGAQSPGERSRSFSVDANDYAKGGGLRVLLLKRLSDAERDGDPIEANCLDQFFNRSNLDPPLLLDLIKSNLGHTEGAAGVASLIKVAMCMYHRGNTTNMQFTSLNPKLEAHKYNLHILQNFVPFPTLSNNAKIAIGVNSFETVGSTTHAIVEEYQPINKTSVVNDQVDGNDIKSKQQYFIFIFSTKSRQSLNDQLIEFSRWLETKLVDDIDDDDHQACLQRISQQLLLKRTISYTHSAIFICLNRQQLQKQINAFLTEQAL</sequence>
<evidence type="ECO:0000256" key="1">
    <source>
        <dbReference type="ARBA" id="ARBA00022450"/>
    </source>
</evidence>
<accession>A0A815D0B6</accession>
<dbReference type="EMBL" id="CAJOBB010000887">
    <property type="protein sequence ID" value="CAF3770995.1"/>
    <property type="molecule type" value="Genomic_DNA"/>
</dbReference>
<protein>
    <recommendedName>
        <fullName evidence="3">Ketosynthase family 3 (KS3) domain-containing protein</fullName>
    </recommendedName>
</protein>
<dbReference type="AlphaFoldDB" id="A0A815D0B6"/>
<dbReference type="InterPro" id="IPR016039">
    <property type="entry name" value="Thiolase-like"/>
</dbReference>
<dbReference type="OrthoDB" id="329835at2759"/>
<evidence type="ECO:0000313" key="5">
    <source>
        <dbReference type="EMBL" id="CAF1292058.1"/>
    </source>
</evidence>
<dbReference type="Proteomes" id="UP000663868">
    <property type="component" value="Unassembled WGS sequence"/>
</dbReference>
<dbReference type="EMBL" id="CAJNOG010001576">
    <property type="protein sequence ID" value="CAF1455512.1"/>
    <property type="molecule type" value="Genomic_DNA"/>
</dbReference>
<evidence type="ECO:0000313" key="8">
    <source>
        <dbReference type="EMBL" id="CAF3906627.1"/>
    </source>
</evidence>
<dbReference type="Pfam" id="PF02801">
    <property type="entry name" value="Ketoacyl-synt_C"/>
    <property type="match status" value="1"/>
</dbReference>
<proteinExistence type="predicted"/>
<name>A0A815D0B6_9BILA</name>
<evidence type="ECO:0000256" key="2">
    <source>
        <dbReference type="ARBA" id="ARBA00022553"/>
    </source>
</evidence>
<organism evidence="5 9">
    <name type="scientific">Adineta steineri</name>
    <dbReference type="NCBI Taxonomy" id="433720"/>
    <lineage>
        <taxon>Eukaryota</taxon>
        <taxon>Metazoa</taxon>
        <taxon>Spiralia</taxon>
        <taxon>Gnathifera</taxon>
        <taxon>Rotifera</taxon>
        <taxon>Eurotatoria</taxon>
        <taxon>Bdelloidea</taxon>
        <taxon>Adinetida</taxon>
        <taxon>Adinetidae</taxon>
        <taxon>Adineta</taxon>
    </lineage>
</organism>
<dbReference type="InterPro" id="IPR050091">
    <property type="entry name" value="PKS_NRPS_Biosynth_Enz"/>
</dbReference>
<dbReference type="SUPFAM" id="SSF53901">
    <property type="entry name" value="Thiolase-like"/>
    <property type="match status" value="2"/>
</dbReference>
<evidence type="ECO:0000313" key="9">
    <source>
        <dbReference type="Proteomes" id="UP000663860"/>
    </source>
</evidence>
<reference evidence="5" key="1">
    <citation type="submission" date="2021-02" db="EMBL/GenBank/DDBJ databases">
        <authorList>
            <person name="Nowell W R."/>
        </authorList>
    </citation>
    <scope>NUCLEOTIDE SEQUENCE</scope>
</reference>
<dbReference type="InterPro" id="IPR014031">
    <property type="entry name" value="Ketoacyl_synth_C"/>
</dbReference>
<dbReference type="Proteomes" id="UP000663845">
    <property type="component" value="Unassembled WGS sequence"/>
</dbReference>
<dbReference type="Gene3D" id="3.40.47.10">
    <property type="match status" value="2"/>
</dbReference>
<keyword evidence="2" id="KW-0597">Phosphoprotein</keyword>
<dbReference type="PANTHER" id="PTHR43775">
    <property type="entry name" value="FATTY ACID SYNTHASE"/>
    <property type="match status" value="1"/>
</dbReference>
<dbReference type="GO" id="GO:0004312">
    <property type="term" value="F:fatty acid synthase activity"/>
    <property type="evidence" value="ECO:0007669"/>
    <property type="project" value="TreeGrafter"/>
</dbReference>
<dbReference type="Proteomes" id="UP000663860">
    <property type="component" value="Unassembled WGS sequence"/>
</dbReference>
<feature type="domain" description="Ketosynthase family 3 (KS3)" evidence="3">
    <location>
        <begin position="11"/>
        <end position="294"/>
    </location>
</feature>
<dbReference type="Proteomes" id="UP000663844">
    <property type="component" value="Unassembled WGS sequence"/>
</dbReference>
<keyword evidence="1" id="KW-0596">Phosphopantetheine</keyword>
<comment type="caution">
    <text evidence="5">The sequence shown here is derived from an EMBL/GenBank/DDBJ whole genome shotgun (WGS) entry which is preliminary data.</text>
</comment>
<evidence type="ECO:0000313" key="6">
    <source>
        <dbReference type="EMBL" id="CAF1455512.1"/>
    </source>
</evidence>
<gene>
    <name evidence="5" type="ORF">IZO911_LOCUS33570</name>
    <name evidence="6" type="ORF">JYZ213_LOCUS40946</name>
    <name evidence="7" type="ORF">KXQ929_LOCUS15365</name>
    <name evidence="8" type="ORF">OXD698_LOCUS24244</name>
    <name evidence="4" type="ORF">VCS650_LOCUS26822</name>
</gene>
<evidence type="ECO:0000313" key="7">
    <source>
        <dbReference type="EMBL" id="CAF3770995.1"/>
    </source>
</evidence>
<dbReference type="EMBL" id="CAJNOE010000623">
    <property type="protein sequence ID" value="CAF1292058.1"/>
    <property type="molecule type" value="Genomic_DNA"/>
</dbReference>